<sequence>MKLQHVLASAALISAALCGSVQAAQDRANIFYYSLNDSFVNQFSVQVRESAAAWDMKLAEYDAGDDLAKQLTQVQTALSQNRNPLIVNPVDALNGEAVLRNAKRAHVPVIFFNRKPSDKVMASYDDAWYVGTDPAQAGRYQAEILIDYLAAHPEADKNGNGQIEYVLIKGEATHQDTQQRTNTFIRTMMDAGVAGEPLYTGNADWSYTKALNMMKEVLFTHKINEIEAIICNNDSMALGVLNELQAHGYNSGDTSKFIPLIGIDALPQAIEAISRNQMVGTVLNDSRSLAEICIKIAKAYCEDKPVTEDLIGLPIENRQIEIPYVKYSM</sequence>
<dbReference type="AlphaFoldDB" id="A0A9E2KML7"/>
<reference evidence="9" key="1">
    <citation type="journal article" date="2021" name="PeerJ">
        <title>Extensive microbial diversity within the chicken gut microbiome revealed by metagenomics and culture.</title>
        <authorList>
            <person name="Gilroy R."/>
            <person name="Ravi A."/>
            <person name="Getino M."/>
            <person name="Pursley I."/>
            <person name="Horton D.L."/>
            <person name="Alikhan N.F."/>
            <person name="Baker D."/>
            <person name="Gharbi K."/>
            <person name="Hall N."/>
            <person name="Watson M."/>
            <person name="Adriaenssens E.M."/>
            <person name="Foster-Nyarko E."/>
            <person name="Jarju S."/>
            <person name="Secka A."/>
            <person name="Antonio M."/>
            <person name="Oren A."/>
            <person name="Chaudhuri R.R."/>
            <person name="La Ragione R."/>
            <person name="Hildebrand F."/>
            <person name="Pallen M.J."/>
        </authorList>
    </citation>
    <scope>NUCLEOTIDE SEQUENCE</scope>
    <source>
        <strain evidence="9">687</strain>
    </source>
</reference>
<dbReference type="PANTHER" id="PTHR46847">
    <property type="entry name" value="D-ALLOSE-BINDING PERIPLASMIC PROTEIN-RELATED"/>
    <property type="match status" value="1"/>
</dbReference>
<reference evidence="9" key="2">
    <citation type="submission" date="2021-04" db="EMBL/GenBank/DDBJ databases">
        <authorList>
            <person name="Gilroy R."/>
        </authorList>
    </citation>
    <scope>NUCLEOTIDE SEQUENCE</scope>
    <source>
        <strain evidence="9">687</strain>
    </source>
</reference>
<dbReference type="EMBL" id="JAHLFG010000005">
    <property type="protein sequence ID" value="MBU3825958.1"/>
    <property type="molecule type" value="Genomic_DNA"/>
</dbReference>
<dbReference type="InterPro" id="IPR044085">
    <property type="entry name" value="MglB-like_PBP1"/>
</dbReference>
<evidence type="ECO:0000256" key="4">
    <source>
        <dbReference type="ARBA" id="ARBA00022729"/>
    </source>
</evidence>
<feature type="chain" id="PRO_5039265128" description="D-galactose/methyl-galactoside binding periplasmic protein MglB" evidence="7">
    <location>
        <begin position="24"/>
        <end position="329"/>
    </location>
</feature>
<dbReference type="Gene3D" id="3.40.50.2300">
    <property type="match status" value="2"/>
</dbReference>
<evidence type="ECO:0000313" key="10">
    <source>
        <dbReference type="Proteomes" id="UP000824150"/>
    </source>
</evidence>
<gene>
    <name evidence="9" type="ORF">IAA31_00485</name>
</gene>
<dbReference type="Proteomes" id="UP000824150">
    <property type="component" value="Unassembled WGS sequence"/>
</dbReference>
<dbReference type="GO" id="GO:0030313">
    <property type="term" value="C:cell envelope"/>
    <property type="evidence" value="ECO:0007669"/>
    <property type="project" value="UniProtKB-SubCell"/>
</dbReference>
<comment type="similarity">
    <text evidence="2">Belongs to the bacterial solute-binding protein 2 family.</text>
</comment>
<protein>
    <recommendedName>
        <fullName evidence="6">D-galactose/methyl-galactoside binding periplasmic protein MglB</fullName>
    </recommendedName>
</protein>
<dbReference type="SUPFAM" id="SSF53822">
    <property type="entry name" value="Periplasmic binding protein-like I"/>
    <property type="match status" value="1"/>
</dbReference>
<dbReference type="GO" id="GO:0046872">
    <property type="term" value="F:metal ion binding"/>
    <property type="evidence" value="ECO:0007669"/>
    <property type="project" value="UniProtKB-KW"/>
</dbReference>
<keyword evidence="4 7" id="KW-0732">Signal</keyword>
<evidence type="ECO:0000256" key="5">
    <source>
        <dbReference type="ARBA" id="ARBA00034323"/>
    </source>
</evidence>
<name>A0A9E2KML7_9GAMM</name>
<comment type="caution">
    <text evidence="9">The sequence shown here is derived from an EMBL/GenBank/DDBJ whole genome shotgun (WGS) entry which is preliminary data.</text>
</comment>
<feature type="domain" description="Periplasmic binding protein" evidence="8">
    <location>
        <begin position="32"/>
        <end position="304"/>
    </location>
</feature>
<dbReference type="GO" id="GO:0030246">
    <property type="term" value="F:carbohydrate binding"/>
    <property type="evidence" value="ECO:0007669"/>
    <property type="project" value="InterPro"/>
</dbReference>
<dbReference type="InterPro" id="IPR028082">
    <property type="entry name" value="Peripla_BP_I"/>
</dbReference>
<comment type="subcellular location">
    <subcellularLocation>
        <location evidence="1">Cell envelope</location>
    </subcellularLocation>
</comment>
<evidence type="ECO:0000256" key="2">
    <source>
        <dbReference type="ARBA" id="ARBA00007639"/>
    </source>
</evidence>
<evidence type="ECO:0000259" key="8">
    <source>
        <dbReference type="Pfam" id="PF13407"/>
    </source>
</evidence>
<evidence type="ECO:0000256" key="1">
    <source>
        <dbReference type="ARBA" id="ARBA00004196"/>
    </source>
</evidence>
<keyword evidence="3" id="KW-0479">Metal-binding</keyword>
<evidence type="ECO:0000313" key="9">
    <source>
        <dbReference type="EMBL" id="MBU3825958.1"/>
    </source>
</evidence>
<accession>A0A9E2KML7</accession>
<feature type="signal peptide" evidence="7">
    <location>
        <begin position="1"/>
        <end position="23"/>
    </location>
</feature>
<organism evidence="9 10">
    <name type="scientific">Candidatus Anaerobiospirillum merdipullorum</name>
    <dbReference type="NCBI Taxonomy" id="2838450"/>
    <lineage>
        <taxon>Bacteria</taxon>
        <taxon>Pseudomonadati</taxon>
        <taxon>Pseudomonadota</taxon>
        <taxon>Gammaproteobacteria</taxon>
        <taxon>Aeromonadales</taxon>
        <taxon>Succinivibrionaceae</taxon>
        <taxon>Anaerobiospirillum</taxon>
    </lineage>
</organism>
<dbReference type="InterPro" id="IPR025997">
    <property type="entry name" value="SBP_2_dom"/>
</dbReference>
<evidence type="ECO:0000256" key="7">
    <source>
        <dbReference type="SAM" id="SignalP"/>
    </source>
</evidence>
<evidence type="ECO:0000256" key="3">
    <source>
        <dbReference type="ARBA" id="ARBA00022723"/>
    </source>
</evidence>
<dbReference type="Pfam" id="PF13407">
    <property type="entry name" value="Peripla_BP_4"/>
    <property type="match status" value="1"/>
</dbReference>
<dbReference type="CDD" id="cd01539">
    <property type="entry name" value="PBP1_GGBP"/>
    <property type="match status" value="1"/>
</dbReference>
<proteinExistence type="inferred from homology"/>
<evidence type="ECO:0000256" key="6">
    <source>
        <dbReference type="ARBA" id="ARBA00034344"/>
    </source>
</evidence>
<comment type="subunit">
    <text evidence="5">The ABC transporter complex is composed of one ATP-binding protein (MglA), two transmembrane proteins (MglC) and a solute-binding protein (MglB).</text>
</comment>
<dbReference type="GO" id="GO:0055085">
    <property type="term" value="P:transmembrane transport"/>
    <property type="evidence" value="ECO:0007669"/>
    <property type="project" value="UniProtKB-ARBA"/>
</dbReference>
<dbReference type="PANTHER" id="PTHR46847:SF1">
    <property type="entry name" value="D-ALLOSE-BINDING PERIPLASMIC PROTEIN-RELATED"/>
    <property type="match status" value="1"/>
</dbReference>